<dbReference type="PANTHER" id="PTHR23135">
    <property type="entry name" value="MUR LIGASE FAMILY MEMBER"/>
    <property type="match status" value="1"/>
</dbReference>
<comment type="catalytic activity">
    <reaction evidence="11">
        <text>[L-4-(L-arginin-2-N-yl)aspartate](n)-L-aspartate + L-arginine + ATP = [L-4-(L-arginin-2-N-yl)aspartate](n+1) + ADP + phosphate + H(+)</text>
        <dbReference type="Rhea" id="RHEA:23888"/>
        <dbReference type="Rhea" id="RHEA-COMP:13732"/>
        <dbReference type="Rhea" id="RHEA-COMP:13733"/>
        <dbReference type="ChEBI" id="CHEBI:15378"/>
        <dbReference type="ChEBI" id="CHEBI:30616"/>
        <dbReference type="ChEBI" id="CHEBI:32682"/>
        <dbReference type="ChEBI" id="CHEBI:43474"/>
        <dbReference type="ChEBI" id="CHEBI:137986"/>
        <dbReference type="ChEBI" id="CHEBI:137990"/>
        <dbReference type="ChEBI" id="CHEBI:456216"/>
        <dbReference type="EC" id="6.3.2.30"/>
    </reaction>
</comment>
<dbReference type="InterPro" id="IPR044019">
    <property type="entry name" value="Cyanophycin_syn_N"/>
</dbReference>
<dbReference type="EC" id="6.3.2.30" evidence="4"/>
<evidence type="ECO:0000256" key="9">
    <source>
        <dbReference type="ARBA" id="ARBA00022840"/>
    </source>
</evidence>
<dbReference type="InterPro" id="IPR011761">
    <property type="entry name" value="ATP-grasp"/>
</dbReference>
<dbReference type="Pfam" id="PF02875">
    <property type="entry name" value="Mur_ligase_C"/>
    <property type="match status" value="1"/>
</dbReference>
<evidence type="ECO:0000256" key="4">
    <source>
        <dbReference type="ARBA" id="ARBA00012968"/>
    </source>
</evidence>
<feature type="domain" description="ATP-grasp" evidence="14">
    <location>
        <begin position="233"/>
        <end position="488"/>
    </location>
</feature>
<evidence type="ECO:0000256" key="2">
    <source>
        <dbReference type="ARBA" id="ARBA00009060"/>
    </source>
</evidence>
<keyword evidence="9 13" id="KW-0067">ATP-binding</keyword>
<evidence type="ECO:0000256" key="1">
    <source>
        <dbReference type="ARBA" id="ARBA00003184"/>
    </source>
</evidence>
<evidence type="ECO:0000256" key="13">
    <source>
        <dbReference type="PROSITE-ProRule" id="PRU00409"/>
    </source>
</evidence>
<dbReference type="EMBL" id="JAAAWP010000001">
    <property type="protein sequence ID" value="NDW20479.1"/>
    <property type="molecule type" value="Genomic_DNA"/>
</dbReference>
<dbReference type="Pfam" id="PF08245">
    <property type="entry name" value="Mur_ligase_M"/>
    <property type="match status" value="1"/>
</dbReference>
<comment type="catalytic activity">
    <reaction evidence="12">
        <text>[L-4-(L-arginin-2-N-yl)aspartate](n) + L-aspartate + ATP = [L-4-(L-arginin-2-N-yl)aspartate](n)-L-aspartate + ADP + phosphate + H(+)</text>
        <dbReference type="Rhea" id="RHEA:13277"/>
        <dbReference type="Rhea" id="RHEA-COMP:13728"/>
        <dbReference type="Rhea" id="RHEA-COMP:13733"/>
        <dbReference type="ChEBI" id="CHEBI:15378"/>
        <dbReference type="ChEBI" id="CHEBI:29991"/>
        <dbReference type="ChEBI" id="CHEBI:30616"/>
        <dbReference type="ChEBI" id="CHEBI:43474"/>
        <dbReference type="ChEBI" id="CHEBI:137986"/>
        <dbReference type="ChEBI" id="CHEBI:137990"/>
        <dbReference type="ChEBI" id="CHEBI:456216"/>
        <dbReference type="EC" id="6.3.2.29"/>
    </reaction>
</comment>
<dbReference type="NCBIfam" id="TIGR02068">
    <property type="entry name" value="cya_phycin_syn"/>
    <property type="match status" value="1"/>
</dbReference>
<dbReference type="GO" id="GO:0071161">
    <property type="term" value="F:cyanophycin synthetase activity (L-arginine-adding)"/>
    <property type="evidence" value="ECO:0007669"/>
    <property type="project" value="UniProtKB-EC"/>
</dbReference>
<evidence type="ECO:0000313" key="15">
    <source>
        <dbReference type="EMBL" id="NDW20479.1"/>
    </source>
</evidence>
<evidence type="ECO:0000256" key="5">
    <source>
        <dbReference type="ARBA" id="ARBA00013005"/>
    </source>
</evidence>
<evidence type="ECO:0000256" key="10">
    <source>
        <dbReference type="ARBA" id="ARBA00031353"/>
    </source>
</evidence>
<dbReference type="InterPro" id="IPR036565">
    <property type="entry name" value="Mur-like_cat_sf"/>
</dbReference>
<dbReference type="Gene3D" id="3.40.1190.10">
    <property type="entry name" value="Mur-like, catalytic domain"/>
    <property type="match status" value="1"/>
</dbReference>
<evidence type="ECO:0000256" key="11">
    <source>
        <dbReference type="ARBA" id="ARBA00048094"/>
    </source>
</evidence>
<evidence type="ECO:0000256" key="12">
    <source>
        <dbReference type="ARBA" id="ARBA00048425"/>
    </source>
</evidence>
<dbReference type="InterPro" id="IPR004101">
    <property type="entry name" value="Mur_ligase_C"/>
</dbReference>
<protein>
    <recommendedName>
        <fullName evidence="6">Cyanophycin synthetase</fullName>
        <ecNumber evidence="5">6.3.2.29</ecNumber>
        <ecNumber evidence="4">6.3.2.30</ecNumber>
    </recommendedName>
    <alternativeName>
        <fullName evidence="10">Cyanophycin synthase</fullName>
    </alternativeName>
</protein>
<dbReference type="InterPro" id="IPR036615">
    <property type="entry name" value="Mur_ligase_C_dom_sf"/>
</dbReference>
<evidence type="ECO:0000256" key="6">
    <source>
        <dbReference type="ARBA" id="ARBA00022036"/>
    </source>
</evidence>
<keyword evidence="7 15" id="KW-0436">Ligase</keyword>
<dbReference type="Gene3D" id="3.30.470.20">
    <property type="entry name" value="ATP-grasp fold, B domain"/>
    <property type="match status" value="1"/>
</dbReference>
<dbReference type="Gene3D" id="3.90.190.20">
    <property type="entry name" value="Mur ligase, C-terminal domain"/>
    <property type="match status" value="1"/>
</dbReference>
<comment type="function">
    <text evidence="1">Catalyzes the ATP-dependent polymerization of arginine and aspartate to multi-L-arginyl-poly-L-aspartic acid (cyanophycin; a water-insoluble reserve polymer).</text>
</comment>
<name>A0A6L9MQK9_9ALTE</name>
<dbReference type="InterPro" id="IPR011810">
    <property type="entry name" value="Cya_phycin_syn"/>
</dbReference>
<evidence type="ECO:0000256" key="7">
    <source>
        <dbReference type="ARBA" id="ARBA00022598"/>
    </source>
</evidence>
<comment type="similarity">
    <text evidence="2">In the C-terminal section; belongs to the MurCDEF family.</text>
</comment>
<dbReference type="InterPro" id="IPR013815">
    <property type="entry name" value="ATP_grasp_subdomain_1"/>
</dbReference>
<dbReference type="AlphaFoldDB" id="A0A6L9MQK9"/>
<reference evidence="15 16" key="1">
    <citation type="submission" date="2020-01" db="EMBL/GenBank/DDBJ databases">
        <title>Genomes of bacteria type strains.</title>
        <authorList>
            <person name="Chen J."/>
            <person name="Zhu S."/>
            <person name="Yang J."/>
        </authorList>
    </citation>
    <scope>NUCLEOTIDE SEQUENCE [LARGE SCALE GENOMIC DNA]</scope>
    <source>
        <strain evidence="15 16">LMG 22958</strain>
    </source>
</reference>
<accession>A0A6L9MQK9</accession>
<dbReference type="RefSeq" id="WP_163109891.1">
    <property type="nucleotide sequence ID" value="NZ_JAAAWP010000001.1"/>
</dbReference>
<evidence type="ECO:0000256" key="3">
    <source>
        <dbReference type="ARBA" id="ARBA00011738"/>
    </source>
</evidence>
<dbReference type="EC" id="6.3.2.29" evidence="5"/>
<dbReference type="NCBIfam" id="NF010623">
    <property type="entry name" value="PRK14016.1"/>
    <property type="match status" value="1"/>
</dbReference>
<dbReference type="GO" id="GO:0046872">
    <property type="term" value="F:metal ion binding"/>
    <property type="evidence" value="ECO:0007669"/>
    <property type="project" value="InterPro"/>
</dbReference>
<dbReference type="GO" id="GO:0071160">
    <property type="term" value="F:cyanophycin synthetase activity (L-aspartate-adding)"/>
    <property type="evidence" value="ECO:0007669"/>
    <property type="project" value="UniProtKB-EC"/>
</dbReference>
<dbReference type="GO" id="GO:0005524">
    <property type="term" value="F:ATP binding"/>
    <property type="evidence" value="ECO:0007669"/>
    <property type="project" value="UniProtKB-UniRule"/>
</dbReference>
<keyword evidence="8 13" id="KW-0547">Nucleotide-binding</keyword>
<dbReference type="Pfam" id="PF18921">
    <property type="entry name" value="Cyanophycin_syn"/>
    <property type="match status" value="1"/>
</dbReference>
<sequence length="942" mass="103854">MKILSQNVYVGPNVYANFPVICYQIDIGELEKWPSVKLGREFIDGLVAAIPSLQEHGCSYGEKGGFLRRLNEDEGTWIGHIWEHVAIELQNLAGSAVSFGRTRSLENEGCYYVVYQYHQRDVGIEAGALGLKLLKHLMPSEVQKAINAEIEDDFDFNDELTAFIKMAQRKEFGPSTASLVAAAESRDIPWLRLNNYSLVQFGHGKHQQRIQATITSETKHIAVEISCDKEDTHNLLNDLGLPVPQQLMVYSERQAIKAARRIGFPVVLKPLNANHGRGVSINLTSDEEVQVAFSEAQQHGTSRAVLVESYLTGYDHRMLVVNNELVAVAKRVPGHVVGDGKHSISELVDIVNLDPRRGVGHEKVLTRLELDNQAMRLLEEAEYTEDTVLPEGETFFLRSTANLSTGGTAIDVTDIVHPDNRDMAIRAIRAIGLDIGGVDFLTEDISRSYKEIGGGICECNAAPGFRMHVAPSEGQPRDVAGKVMDMLFPTGKDSRIPVAAITGTNGKTTTSRMLASIMKAAGHTTGMTSTDGVYIDGHLTVKGDMTGPTSAQIVLRDPSVDFAIMETARGGIVKRGLGYQTCNVGACLNITADHLGQRGINTLEQLAQIKRVVVEVAQDCVVLNADDIHCLQMAEFCSAKQICYVTMDPGHGLVREHIRRGGMAVVLEKGINGDMITIYDKGAHIPLLWTHLVPATIEGKALHNVQNAMFATAIAYSFDTSLENIRQGLRIFNTSFYQAPGRLNIFDEHPFKVILDYAHNPAAIKTISDLAARLDVKGKRRLVIAMPGDRRDEDIIESAKSVASTFDTFVCKADDDRRGRGYDEVPQLLKKTLMEEGVDEKDILVIPSEEESIDAALSSCHAGDLLMILGDNITRCWKQIVHFNDDGVADTPESQNNLTPSQDYPEKLFEVIENKFELQEGQHIVNDERGVHIVVDRDEESD</sequence>
<dbReference type="Pfam" id="PF13549">
    <property type="entry name" value="ATP-grasp_5"/>
    <property type="match status" value="1"/>
</dbReference>
<dbReference type="Gene3D" id="3.30.1490.20">
    <property type="entry name" value="ATP-grasp fold, A domain"/>
    <property type="match status" value="1"/>
</dbReference>
<dbReference type="PANTHER" id="PTHR23135:SF18">
    <property type="entry name" value="CYANOPHYCIN SYNTHETASE"/>
    <property type="match status" value="1"/>
</dbReference>
<dbReference type="SUPFAM" id="SSF53623">
    <property type="entry name" value="MurD-like peptide ligases, catalytic domain"/>
    <property type="match status" value="1"/>
</dbReference>
<dbReference type="PROSITE" id="PS50975">
    <property type="entry name" value="ATP_GRASP"/>
    <property type="match status" value="1"/>
</dbReference>
<evidence type="ECO:0000259" key="14">
    <source>
        <dbReference type="PROSITE" id="PS50975"/>
    </source>
</evidence>
<dbReference type="SUPFAM" id="SSF56059">
    <property type="entry name" value="Glutathione synthetase ATP-binding domain-like"/>
    <property type="match status" value="1"/>
</dbReference>
<proteinExistence type="inferred from homology"/>
<evidence type="ECO:0000313" key="16">
    <source>
        <dbReference type="Proteomes" id="UP000478837"/>
    </source>
</evidence>
<dbReference type="Proteomes" id="UP000478837">
    <property type="component" value="Unassembled WGS sequence"/>
</dbReference>
<evidence type="ECO:0000256" key="8">
    <source>
        <dbReference type="ARBA" id="ARBA00022741"/>
    </source>
</evidence>
<organism evidence="15 16">
    <name type="scientific">Alteromonas hispanica</name>
    <dbReference type="NCBI Taxonomy" id="315421"/>
    <lineage>
        <taxon>Bacteria</taxon>
        <taxon>Pseudomonadati</taxon>
        <taxon>Pseudomonadota</taxon>
        <taxon>Gammaproteobacteria</taxon>
        <taxon>Alteromonadales</taxon>
        <taxon>Alteromonadaceae</taxon>
        <taxon>Alteromonas/Salinimonas group</taxon>
        <taxon>Alteromonas</taxon>
    </lineage>
</organism>
<gene>
    <name evidence="15" type="primary">cphA</name>
    <name evidence="15" type="ORF">GTW09_02965</name>
</gene>
<comment type="subunit">
    <text evidence="3">Homodimer.</text>
</comment>
<dbReference type="SUPFAM" id="SSF53244">
    <property type="entry name" value="MurD-like peptide ligases, peptide-binding domain"/>
    <property type="match status" value="1"/>
</dbReference>
<comment type="caution">
    <text evidence="15">The sequence shown here is derived from an EMBL/GenBank/DDBJ whole genome shotgun (WGS) entry which is preliminary data.</text>
</comment>
<dbReference type="InterPro" id="IPR013221">
    <property type="entry name" value="Mur_ligase_cen"/>
</dbReference>
<keyword evidence="16" id="KW-1185">Reference proteome</keyword>